<reference evidence="5 6" key="1">
    <citation type="submission" date="2020-09" db="EMBL/GenBank/DDBJ databases">
        <authorList>
            <person name="Kim M.K."/>
        </authorList>
    </citation>
    <scope>NUCLEOTIDE SEQUENCE [LARGE SCALE GENOMIC DNA]</scope>
    <source>
        <strain evidence="5 6">BT646</strain>
    </source>
</reference>
<keyword evidence="6" id="KW-1185">Reference proteome</keyword>
<comment type="caution">
    <text evidence="5">The sequence shown here is derived from an EMBL/GenBank/DDBJ whole genome shotgun (WGS) entry which is preliminary data.</text>
</comment>
<keyword evidence="2" id="KW-0472">Membrane</keyword>
<dbReference type="EMBL" id="JACWZZ010000003">
    <property type="protein sequence ID" value="MBD2716217.1"/>
    <property type="molecule type" value="Genomic_DNA"/>
</dbReference>
<proteinExistence type="predicted"/>
<dbReference type="InterPro" id="IPR000184">
    <property type="entry name" value="Bac_surfAg_D15"/>
</dbReference>
<evidence type="ECO:0000313" key="5">
    <source>
        <dbReference type="EMBL" id="MBD2716217.1"/>
    </source>
</evidence>
<name>A0ABR8JJG4_9BACT</name>
<protein>
    <submittedName>
        <fullName evidence="5">BamA/TamA family outer membrane protein</fullName>
    </submittedName>
</protein>
<gene>
    <name evidence="5" type="ORF">IC231_14325</name>
</gene>
<sequence length="855" mass="95308">MATSGGTAAARPVSSPTPGQACHLTSASQRYAAGPVKTWLLGKNYRQEWQQPVRVPILNLGTTQGGLRPLRQGGGKQTKSLRLRAANGREYVLRSIEKNTEQVLSTELRNTLAAKVVQDQVSAAHPYAALTIPLLAEAAGVGHTNPELVYVPDDELLGEFRAEFANTLAILEERDPQTPASFTGQALEKNYATDKALELLRTDSKNRVDKRELVRARLFDVLVADFDRHEDQWRWLAYAQPGGGLLLRAVPRDRDQAYFVNQGLLPNLASRNWAVPAVQGFDGTLRNVNTFMFSARYFDRSFLTEATRADWAEVAHDLQARLTDGVLEAAIRQLPDSVYQLSGPTIVAKLKSNRNALPAYAAQYYRFLARQVDITGSEQSEYFLVERLDNAQTRVRMYQLAAASEPAAVPLYDRTFLTEETREIRLYGYGGNDRMEVNGTVNKGITIRMIGGEGHDVLMDHSHVAGPLRHTVVYDAPTGAELQLGPESRNRTSPDSLVNQYNRQAFRYPYAGPILPVAFNPDDGIFLGVGVEFRQPGFRKAPWAATHRLQANVALGTAAYSFRYAGELHNLARNLDLLLRADLQAPNYVRNFFGYGNESTYDKPLGIDDYRVRYNNVVLQALARRRFGQHQFFAGPTYQRVRVKNAPGRFIEQVQDEPDFAAPVFEPRHYGGVKAGYTFDSRNNDWRPTQGTVVRAEYTELRGLNSDANSLSQLTAEAAGYWTPVNLPGLTMAGRVGSTLNFSDYAFFQAATLGGLSNLRGYRRTRFAGENSLYNNLEGRLYLGTLNTLLISTKVGLLAFHDVGRVWTDAESSATWHTGYGGGLWLEPFRRVVLVGTYNVSREDRLPVVRLGFLF</sequence>
<evidence type="ECO:0000256" key="2">
    <source>
        <dbReference type="ARBA" id="ARBA00023136"/>
    </source>
</evidence>
<dbReference type="RefSeq" id="WP_190785194.1">
    <property type="nucleotide sequence ID" value="NZ_JACWZZ010000003.1"/>
</dbReference>
<organism evidence="5 6">
    <name type="scientific">Hymenobacter duratus</name>
    <dbReference type="NCBI Taxonomy" id="2771356"/>
    <lineage>
        <taxon>Bacteria</taxon>
        <taxon>Pseudomonadati</taxon>
        <taxon>Bacteroidota</taxon>
        <taxon>Cytophagia</taxon>
        <taxon>Cytophagales</taxon>
        <taxon>Hymenobacteraceae</taxon>
        <taxon>Hymenobacter</taxon>
    </lineage>
</organism>
<evidence type="ECO:0000259" key="4">
    <source>
        <dbReference type="Pfam" id="PF01103"/>
    </source>
</evidence>
<feature type="region of interest" description="Disordered" evidence="3">
    <location>
        <begin position="1"/>
        <end position="20"/>
    </location>
</feature>
<accession>A0ABR8JJG4</accession>
<evidence type="ECO:0000256" key="3">
    <source>
        <dbReference type="SAM" id="MobiDB-lite"/>
    </source>
</evidence>
<dbReference type="Proteomes" id="UP000642468">
    <property type="component" value="Unassembled WGS sequence"/>
</dbReference>
<evidence type="ECO:0000313" key="6">
    <source>
        <dbReference type="Proteomes" id="UP000642468"/>
    </source>
</evidence>
<feature type="domain" description="Bacterial surface antigen (D15)" evidence="4">
    <location>
        <begin position="671"/>
        <end position="839"/>
    </location>
</feature>
<dbReference type="Gene3D" id="2.40.160.50">
    <property type="entry name" value="membrane protein fhac: a member of the omp85/tpsb transporter family"/>
    <property type="match status" value="1"/>
</dbReference>
<comment type="subcellular location">
    <subcellularLocation>
        <location evidence="1">Membrane</location>
    </subcellularLocation>
</comment>
<dbReference type="Pfam" id="PF01103">
    <property type="entry name" value="Omp85"/>
    <property type="match status" value="1"/>
</dbReference>
<evidence type="ECO:0000256" key="1">
    <source>
        <dbReference type="ARBA" id="ARBA00004370"/>
    </source>
</evidence>